<dbReference type="Gene3D" id="3.60.21.10">
    <property type="match status" value="1"/>
</dbReference>
<dbReference type="Pfam" id="PF00149">
    <property type="entry name" value="Metallophos"/>
    <property type="match status" value="1"/>
</dbReference>
<dbReference type="InterPro" id="IPR051693">
    <property type="entry name" value="UPF0046_metallophosphoest"/>
</dbReference>
<evidence type="ECO:0000259" key="2">
    <source>
        <dbReference type="Pfam" id="PF00149"/>
    </source>
</evidence>
<feature type="domain" description="Calcineurin-like phosphoesterase" evidence="2">
    <location>
        <begin position="58"/>
        <end position="233"/>
    </location>
</feature>
<dbReference type="PANTHER" id="PTHR12905">
    <property type="entry name" value="METALLOPHOSPHOESTERASE"/>
    <property type="match status" value="1"/>
</dbReference>
<dbReference type="InterPro" id="IPR004843">
    <property type="entry name" value="Calcineurin-like_PHP"/>
</dbReference>
<keyword evidence="1" id="KW-1133">Transmembrane helix</keyword>
<gene>
    <name evidence="3" type="ORF">CTAM01_03266</name>
</gene>
<organism evidence="3 4">
    <name type="scientific">Colletotrichum tamarilloi</name>
    <dbReference type="NCBI Taxonomy" id="1209934"/>
    <lineage>
        <taxon>Eukaryota</taxon>
        <taxon>Fungi</taxon>
        <taxon>Dikarya</taxon>
        <taxon>Ascomycota</taxon>
        <taxon>Pezizomycotina</taxon>
        <taxon>Sordariomycetes</taxon>
        <taxon>Hypocreomycetidae</taxon>
        <taxon>Glomerellales</taxon>
        <taxon>Glomerellaceae</taxon>
        <taxon>Colletotrichum</taxon>
        <taxon>Colletotrichum acutatum species complex</taxon>
    </lineage>
</organism>
<keyword evidence="1" id="KW-0812">Transmembrane</keyword>
<protein>
    <submittedName>
        <fullName evidence="3">Calcineurin-like phosphoesterase</fullName>
    </submittedName>
</protein>
<dbReference type="GeneID" id="85403540"/>
<keyword evidence="4" id="KW-1185">Reference proteome</keyword>
<keyword evidence="1" id="KW-0472">Membrane</keyword>
<dbReference type="Proteomes" id="UP001227543">
    <property type="component" value="Unassembled WGS sequence"/>
</dbReference>
<dbReference type="SUPFAM" id="SSF56300">
    <property type="entry name" value="Metallo-dependent phosphatases"/>
    <property type="match status" value="1"/>
</dbReference>
<evidence type="ECO:0000313" key="3">
    <source>
        <dbReference type="EMBL" id="KAK1506934.1"/>
    </source>
</evidence>
<dbReference type="EMBL" id="MLFU01000007">
    <property type="protein sequence ID" value="KAK1506934.1"/>
    <property type="molecule type" value="Genomic_DNA"/>
</dbReference>
<dbReference type="RefSeq" id="XP_060386301.1">
    <property type="nucleotide sequence ID" value="XM_060519302.1"/>
</dbReference>
<dbReference type="CDD" id="cd07379">
    <property type="entry name" value="MPP_239FB"/>
    <property type="match status" value="1"/>
</dbReference>
<comment type="caution">
    <text evidence="3">The sequence shown here is derived from an EMBL/GenBank/DDBJ whole genome shotgun (WGS) entry which is preliminary data.</text>
</comment>
<evidence type="ECO:0000313" key="4">
    <source>
        <dbReference type="Proteomes" id="UP001227543"/>
    </source>
</evidence>
<proteinExistence type="predicted"/>
<dbReference type="PANTHER" id="PTHR12905:SF18">
    <property type="entry name" value="ESTER HYDROLASE, PUTATIVE (AFU_ORTHOLOGUE AFUA_4G03130)-RELATED"/>
    <property type="match status" value="1"/>
</dbReference>
<feature type="transmembrane region" description="Helical" evidence="1">
    <location>
        <begin position="20"/>
        <end position="43"/>
    </location>
</feature>
<sequence>MTLLTALGLRRKNDWEPLTLIDAILLSPLNLLVTIIYSIILFLRGRPFTPPRDKPAIRIVCLSDTHDRTDVDIPPGDLLIHAGDLTNAGTVADIQAQLDWLAAQPHQHKILVCGNHDSFFDPSARLPEDRGKSLDFKGIRYLIRDAVTLEFKGGRHLKIYGAPDIPTCGGSEMAFQYDRSSPPWTNTVPIDTDVLITHTPPKTHLDLNLGCPALLQEVWRVRPKLHVFGHVHWGHGRQTVHFDDCQRAYEALMSRPPRGLFRDLFPHAGWRDALAVLGYGIHGVVWKWLMVGPGGNTSSLMVNAAQMYGNTGRLGNPVEVPTDSHVASTSNPQSPLHQKNINANRTTAIATPNPTAHPKFTSATDAPALTDTIDGVGLPVAGGVAAAPVTDPVGQYPVDVPAPAPAPAPVPGTASTKNGTVSVTRSAPLAPHPAHEATVVVIGTLTAAGCIPSPPQYLLHPGTRIVVQCSAGVRRAASVAQTVVYVTVVTSVDVDGVWGSGSPRGGALGGTSSVRRA</sequence>
<name>A0ABQ9RM60_9PEZI</name>
<reference evidence="3 4" key="1">
    <citation type="submission" date="2016-10" db="EMBL/GenBank/DDBJ databases">
        <title>The genome sequence of Colletotrichum fioriniae PJ7.</title>
        <authorList>
            <person name="Baroncelli R."/>
        </authorList>
    </citation>
    <scope>NUCLEOTIDE SEQUENCE [LARGE SCALE GENOMIC DNA]</scope>
    <source>
        <strain evidence="3 4">Tom-12</strain>
    </source>
</reference>
<dbReference type="InterPro" id="IPR029052">
    <property type="entry name" value="Metallo-depent_PP-like"/>
</dbReference>
<evidence type="ECO:0000256" key="1">
    <source>
        <dbReference type="SAM" id="Phobius"/>
    </source>
</evidence>
<accession>A0ABQ9RM60</accession>